<dbReference type="RefSeq" id="WP_250419840.1">
    <property type="nucleotide sequence ID" value="NZ_JAJKBJ010000001.1"/>
</dbReference>
<feature type="region of interest" description="Disordered" evidence="1">
    <location>
        <begin position="420"/>
        <end position="439"/>
    </location>
</feature>
<organism evidence="2 3">
    <name type="scientific">Legionella maioricensis</name>
    <dbReference type="NCBI Taxonomy" id="2896528"/>
    <lineage>
        <taxon>Bacteria</taxon>
        <taxon>Pseudomonadati</taxon>
        <taxon>Pseudomonadota</taxon>
        <taxon>Gammaproteobacteria</taxon>
        <taxon>Legionellales</taxon>
        <taxon>Legionellaceae</taxon>
        <taxon>Legionella</taxon>
    </lineage>
</organism>
<dbReference type="Proteomes" id="UP001139721">
    <property type="component" value="Unassembled WGS sequence"/>
</dbReference>
<proteinExistence type="predicted"/>
<comment type="caution">
    <text evidence="2">The sequence shown here is derived from an EMBL/GenBank/DDBJ whole genome shotgun (WGS) entry which is preliminary data.</text>
</comment>
<name>A0A9X2CY02_9GAMM</name>
<sequence length="439" mass="49560">MKSGNDSSILSESNIPQALVIGCSHDNPHCSHNRETHPNSDDFYTIDINKDLNPDLHLDVVNDDIPENLVNNFKLTILEYLPSDVYNHNDLITQVTGSSGQRGLHNIRNMTDENGLIMVIGNRRSFQFRSSLANLNYIELAESEDKDSAVIIIPNNQSLSFEEVMEQVHELPSPLKNSITAATSTFFQPLEPHEFCKLNYTPSPENKEIITALNNYVTMRMFGKEYENTVSFLGFKFNFGYSRNEKMDAANALINVLLGNQPLESLELHKDALSNGRLKQLIKHHLHGNSIQNLICPKQKDENLVNMQITNRMDSPWDSKAEENIRNPVDQGIDTFISYEELAILASHGEHFFVPPTDYTTDVCLSCGDGCFYKGSLTDIHRQLKNALEEDPENLNLSNGLAIISRELINNPHLAYSGKKETGVDNTVEQEHKSKIQFN</sequence>
<dbReference type="PROSITE" id="PS51257">
    <property type="entry name" value="PROKAR_LIPOPROTEIN"/>
    <property type="match status" value="1"/>
</dbReference>
<gene>
    <name evidence="2" type="ORF">LOX96_00635</name>
</gene>
<dbReference type="EMBL" id="JAJKBJ010000001">
    <property type="protein sequence ID" value="MCL9682593.1"/>
    <property type="molecule type" value="Genomic_DNA"/>
</dbReference>
<accession>A0A9X2CY02</accession>
<keyword evidence="3" id="KW-1185">Reference proteome</keyword>
<reference evidence="2" key="1">
    <citation type="submission" date="2021-11" db="EMBL/GenBank/DDBJ databases">
        <title>Legionella maioricencis sp. nov., a new species isolated from hot water samples in Mallorca.</title>
        <authorList>
            <person name="Crespi S."/>
            <person name="Drasar V."/>
            <person name="Salva-Serra F."/>
            <person name="Jaen-Luchoro D."/>
            <person name="Pineiro-Iglesias B."/>
            <person name="Aliaga F."/>
            <person name="Fernandez-Juarez V."/>
            <person name="Coll G."/>
            <person name="Moore E.R.B."/>
            <person name="Bennasar-Figueras A."/>
        </authorList>
    </citation>
    <scope>NUCLEOTIDE SEQUENCE</scope>
    <source>
        <strain evidence="2">HCPI-6</strain>
    </source>
</reference>
<evidence type="ECO:0000313" key="3">
    <source>
        <dbReference type="Proteomes" id="UP001139721"/>
    </source>
</evidence>
<evidence type="ECO:0000313" key="2">
    <source>
        <dbReference type="EMBL" id="MCL9682593.1"/>
    </source>
</evidence>
<protein>
    <submittedName>
        <fullName evidence="2">Uncharacterized protein</fullName>
    </submittedName>
</protein>
<dbReference type="AlphaFoldDB" id="A0A9X2CY02"/>
<evidence type="ECO:0000256" key="1">
    <source>
        <dbReference type="SAM" id="MobiDB-lite"/>
    </source>
</evidence>